<evidence type="ECO:0000256" key="2">
    <source>
        <dbReference type="SAM" id="Phobius"/>
    </source>
</evidence>
<keyword evidence="2" id="KW-1133">Transmembrane helix</keyword>
<dbReference type="RefSeq" id="WP_345208165.1">
    <property type="nucleotide sequence ID" value="NZ_BAABGM010000024.1"/>
</dbReference>
<dbReference type="EMBL" id="BAABGM010000024">
    <property type="protein sequence ID" value="GAA4412279.1"/>
    <property type="molecule type" value="Genomic_DNA"/>
</dbReference>
<feature type="transmembrane region" description="Helical" evidence="2">
    <location>
        <begin position="79"/>
        <end position="105"/>
    </location>
</feature>
<accession>A0ABP8KP58</accession>
<feature type="transmembrane region" description="Helical" evidence="2">
    <location>
        <begin position="170"/>
        <end position="190"/>
    </location>
</feature>
<organism evidence="4 5">
    <name type="scientific">Fodinibacter luteus</name>
    <dbReference type="NCBI Taxonomy" id="552064"/>
    <lineage>
        <taxon>Bacteria</taxon>
        <taxon>Bacillati</taxon>
        <taxon>Actinomycetota</taxon>
        <taxon>Actinomycetes</taxon>
        <taxon>Micrococcales</taxon>
        <taxon>Intrasporangiaceae</taxon>
        <taxon>Fodinibacter (ex Wang et al. 2009)</taxon>
    </lineage>
</organism>
<evidence type="ECO:0000256" key="3">
    <source>
        <dbReference type="SAM" id="SignalP"/>
    </source>
</evidence>
<reference evidence="5" key="1">
    <citation type="journal article" date="2019" name="Int. J. Syst. Evol. Microbiol.">
        <title>The Global Catalogue of Microorganisms (GCM) 10K type strain sequencing project: providing services to taxonomists for standard genome sequencing and annotation.</title>
        <authorList>
            <consortium name="The Broad Institute Genomics Platform"/>
            <consortium name="The Broad Institute Genome Sequencing Center for Infectious Disease"/>
            <person name="Wu L."/>
            <person name="Ma J."/>
        </authorList>
    </citation>
    <scope>NUCLEOTIDE SEQUENCE [LARGE SCALE GENOMIC DNA]</scope>
    <source>
        <strain evidence="5">JCM 17809</strain>
    </source>
</reference>
<feature type="transmembrane region" description="Helical" evidence="2">
    <location>
        <begin position="117"/>
        <end position="138"/>
    </location>
</feature>
<sequence>MSKPLTALALLGAAGITTTALTDAVTVALTGEPSFASDEHGVTAPFVLSGLVHVGAYVTFATVLHSWRAQIDGASRFRRAVRVVLTITLAVLALTLLIGTGVAVATGEVPDNAVFEAVAGIAFLLMFVASLALGITLLRRPQLRLAARTLTGIIAALGLTILLGATGSPWAHPAYVEVLAAFGLAFVALAPRHVHEADETTDVEPTTHQPRPARNPA</sequence>
<protein>
    <recommendedName>
        <fullName evidence="6">DUF998 domain-containing protein</fullName>
    </recommendedName>
</protein>
<feature type="transmembrane region" description="Helical" evidence="2">
    <location>
        <begin position="145"/>
        <end position="164"/>
    </location>
</feature>
<keyword evidence="3" id="KW-0732">Signal</keyword>
<proteinExistence type="predicted"/>
<comment type="caution">
    <text evidence="4">The sequence shown here is derived from an EMBL/GenBank/DDBJ whole genome shotgun (WGS) entry which is preliminary data.</text>
</comment>
<evidence type="ECO:0000313" key="5">
    <source>
        <dbReference type="Proteomes" id="UP001500945"/>
    </source>
</evidence>
<dbReference type="Proteomes" id="UP001500945">
    <property type="component" value="Unassembled WGS sequence"/>
</dbReference>
<keyword evidence="5" id="KW-1185">Reference proteome</keyword>
<evidence type="ECO:0000256" key="1">
    <source>
        <dbReference type="SAM" id="MobiDB-lite"/>
    </source>
</evidence>
<keyword evidence="2" id="KW-0812">Transmembrane</keyword>
<gene>
    <name evidence="4" type="ORF">GCM10023168_33960</name>
</gene>
<evidence type="ECO:0000313" key="4">
    <source>
        <dbReference type="EMBL" id="GAA4412279.1"/>
    </source>
</evidence>
<evidence type="ECO:0008006" key="6">
    <source>
        <dbReference type="Google" id="ProtNLM"/>
    </source>
</evidence>
<name>A0ABP8KP58_9MICO</name>
<feature type="chain" id="PRO_5046571169" description="DUF998 domain-containing protein" evidence="3">
    <location>
        <begin position="23"/>
        <end position="217"/>
    </location>
</feature>
<feature type="region of interest" description="Disordered" evidence="1">
    <location>
        <begin position="197"/>
        <end position="217"/>
    </location>
</feature>
<keyword evidence="2" id="KW-0472">Membrane</keyword>
<feature type="signal peptide" evidence="3">
    <location>
        <begin position="1"/>
        <end position="22"/>
    </location>
</feature>
<feature type="transmembrane region" description="Helical" evidence="2">
    <location>
        <begin position="46"/>
        <end position="67"/>
    </location>
</feature>